<keyword evidence="1" id="KW-1133">Transmembrane helix</keyword>
<organism evidence="2 3">
    <name type="scientific">Nitrosomonas cryotolerans ATCC 49181</name>
    <dbReference type="NCBI Taxonomy" id="1131553"/>
    <lineage>
        <taxon>Bacteria</taxon>
        <taxon>Pseudomonadati</taxon>
        <taxon>Pseudomonadota</taxon>
        <taxon>Betaproteobacteria</taxon>
        <taxon>Nitrosomonadales</taxon>
        <taxon>Nitrosomonadaceae</taxon>
        <taxon>Nitrosomonas</taxon>
    </lineage>
</organism>
<accession>A0A1N6JH65</accession>
<reference evidence="2 3" key="1">
    <citation type="submission" date="2016-12" db="EMBL/GenBank/DDBJ databases">
        <authorList>
            <person name="Song W.-J."/>
            <person name="Kurnit D.M."/>
        </authorList>
    </citation>
    <scope>NUCLEOTIDE SEQUENCE [LARGE SCALE GENOMIC DNA]</scope>
    <source>
        <strain evidence="2 3">ATCC 49181</strain>
    </source>
</reference>
<dbReference type="EMBL" id="FSRO01000001">
    <property type="protein sequence ID" value="SIO43386.1"/>
    <property type="molecule type" value="Genomic_DNA"/>
</dbReference>
<dbReference type="Proteomes" id="UP000185062">
    <property type="component" value="Unassembled WGS sequence"/>
</dbReference>
<keyword evidence="3" id="KW-1185">Reference proteome</keyword>
<dbReference type="STRING" id="44575.SAMN05216419_101243"/>
<feature type="transmembrane region" description="Helical" evidence="1">
    <location>
        <begin position="23"/>
        <end position="42"/>
    </location>
</feature>
<dbReference type="eggNOG" id="ENOG50315T9">
    <property type="taxonomic scope" value="Bacteria"/>
</dbReference>
<evidence type="ECO:0000313" key="2">
    <source>
        <dbReference type="EMBL" id="SIO43386.1"/>
    </source>
</evidence>
<keyword evidence="1" id="KW-0812">Transmembrane</keyword>
<proteinExistence type="predicted"/>
<dbReference type="AlphaFoldDB" id="A0A1N6JH65"/>
<keyword evidence="1" id="KW-0472">Membrane</keyword>
<gene>
    <name evidence="2" type="ORF">SAMN02743940_2596</name>
</gene>
<evidence type="ECO:0000256" key="1">
    <source>
        <dbReference type="SAM" id="Phobius"/>
    </source>
</evidence>
<name>A0A1N6JH65_9PROT</name>
<dbReference type="RefSeq" id="WP_051537573.1">
    <property type="nucleotide sequence ID" value="NZ_FSRO01000001.1"/>
</dbReference>
<protein>
    <submittedName>
        <fullName evidence="2">Uncharacterized protein</fullName>
    </submittedName>
</protein>
<evidence type="ECO:0000313" key="3">
    <source>
        <dbReference type="Proteomes" id="UP000185062"/>
    </source>
</evidence>
<sequence length="207" mass="22675">MSNSREQTSSTASRFFLPTMHQIYITAGLIILIWSLSSNHALAQSRSLSSKMTHTTVESNTQPLAILERYDTIAIPIPMPKPDPDMSVRAIHRIGTAFKARSSISIKSTDAGIIPRHYPTSGCTTHCGSIDFITQGTGLNAIAAGVIGGTIARKIGRPDSHPHTTNYYDADVIMRDSTQTTIALPDSPDFRRGDRVKRIDNMFAPDY</sequence>